<evidence type="ECO:0000256" key="5">
    <source>
        <dbReference type="ARBA" id="ARBA00022801"/>
    </source>
</evidence>
<comment type="catalytic activity">
    <reaction evidence="1">
        <text>a ribonucleoside 5'-phosphate + H2O = a ribonucleoside + phosphate</text>
        <dbReference type="Rhea" id="RHEA:12484"/>
        <dbReference type="ChEBI" id="CHEBI:15377"/>
        <dbReference type="ChEBI" id="CHEBI:18254"/>
        <dbReference type="ChEBI" id="CHEBI:43474"/>
        <dbReference type="ChEBI" id="CHEBI:58043"/>
        <dbReference type="EC" id="3.1.3.5"/>
    </reaction>
</comment>
<dbReference type="GO" id="GO:0008253">
    <property type="term" value="F:5'-nucleotidase activity"/>
    <property type="evidence" value="ECO:0007669"/>
    <property type="project" value="UniProtKB-EC"/>
</dbReference>
<dbReference type="GO" id="GO:0046872">
    <property type="term" value="F:metal ion binding"/>
    <property type="evidence" value="ECO:0007669"/>
    <property type="project" value="UniProtKB-KW"/>
</dbReference>
<evidence type="ECO:0000256" key="3">
    <source>
        <dbReference type="ARBA" id="ARBA00012643"/>
    </source>
</evidence>
<feature type="region of interest" description="Disordered" evidence="6">
    <location>
        <begin position="270"/>
        <end position="294"/>
    </location>
</feature>
<name>A0A0S4R0E2_9ACTN</name>
<dbReference type="Pfam" id="PF01975">
    <property type="entry name" value="SurE"/>
    <property type="match status" value="1"/>
</dbReference>
<proteinExistence type="inferred from homology"/>
<keyword evidence="4" id="KW-0479">Metal-binding</keyword>
<reference evidence="9" key="1">
    <citation type="submission" date="2015-11" db="EMBL/GenBank/DDBJ databases">
        <authorList>
            <person name="Varghese N."/>
        </authorList>
    </citation>
    <scope>NUCLEOTIDE SEQUENCE [LARGE SCALE GENOMIC DNA]</scope>
    <source>
        <strain evidence="9">DSM 45899</strain>
    </source>
</reference>
<dbReference type="PANTHER" id="PTHR30457:SF0">
    <property type="entry name" value="PHOSPHATASE, PUTATIVE (AFU_ORTHOLOGUE AFUA_4G01070)-RELATED"/>
    <property type="match status" value="1"/>
</dbReference>
<dbReference type="Gene3D" id="3.40.1210.10">
    <property type="entry name" value="Survival protein SurE-like phosphatase/nucleotidase"/>
    <property type="match status" value="1"/>
</dbReference>
<protein>
    <recommendedName>
        <fullName evidence="3">5'-nucleotidase</fullName>
        <ecNumber evidence="3">3.1.3.5</ecNumber>
    </recommendedName>
</protein>
<evidence type="ECO:0000313" key="9">
    <source>
        <dbReference type="Proteomes" id="UP000198802"/>
    </source>
</evidence>
<gene>
    <name evidence="8" type="ORF">Ga0074812_14435</name>
</gene>
<dbReference type="EC" id="3.1.3.5" evidence="3"/>
<evidence type="ECO:0000256" key="2">
    <source>
        <dbReference type="ARBA" id="ARBA00011062"/>
    </source>
</evidence>
<dbReference type="PANTHER" id="PTHR30457">
    <property type="entry name" value="5'-NUCLEOTIDASE SURE"/>
    <property type="match status" value="1"/>
</dbReference>
<feature type="domain" description="Survival protein SurE-like phosphatase/nucleotidase" evidence="7">
    <location>
        <begin position="40"/>
        <end position="214"/>
    </location>
</feature>
<dbReference type="RefSeq" id="WP_091285916.1">
    <property type="nucleotide sequence ID" value="NZ_FAOZ01000044.1"/>
</dbReference>
<feature type="region of interest" description="Disordered" evidence="6">
    <location>
        <begin position="75"/>
        <end position="95"/>
    </location>
</feature>
<dbReference type="EMBL" id="FAOZ01000044">
    <property type="protein sequence ID" value="CUU60674.1"/>
    <property type="molecule type" value="Genomic_DNA"/>
</dbReference>
<dbReference type="InterPro" id="IPR030048">
    <property type="entry name" value="SurE"/>
</dbReference>
<comment type="similarity">
    <text evidence="2">Belongs to the SurE nucleotidase family.</text>
</comment>
<accession>A0A0S4R0E2</accession>
<feature type="compositionally biased region" description="Low complexity" evidence="6">
    <location>
        <begin position="277"/>
        <end position="294"/>
    </location>
</feature>
<organism evidence="8 9">
    <name type="scientific">Parafrankia irregularis</name>
    <dbReference type="NCBI Taxonomy" id="795642"/>
    <lineage>
        <taxon>Bacteria</taxon>
        <taxon>Bacillati</taxon>
        <taxon>Actinomycetota</taxon>
        <taxon>Actinomycetes</taxon>
        <taxon>Frankiales</taxon>
        <taxon>Frankiaceae</taxon>
        <taxon>Parafrankia</taxon>
    </lineage>
</organism>
<evidence type="ECO:0000256" key="6">
    <source>
        <dbReference type="SAM" id="MobiDB-lite"/>
    </source>
</evidence>
<dbReference type="InterPro" id="IPR036523">
    <property type="entry name" value="SurE-like_sf"/>
</dbReference>
<evidence type="ECO:0000256" key="1">
    <source>
        <dbReference type="ARBA" id="ARBA00000815"/>
    </source>
</evidence>
<sequence length="294" mass="28386">MLLAALVAGAGAAGCGGDEKADGSPVTTSASPTGPAPIDILVTNDDGVGAAGIDAVVNGLKALPAVTVTVVAPAANQSGSGGKTTQPTPPHHDAATASGVAATAVDGFPADSVLVALDVLGLKPDVVVSGINQGQNLGPVVDLSGTVGAARAAASRGIPAIATSLGLADSYDYSAGVTLVVDWVTKHRAEFADTATSARTQESLANLNIPNCAAGGKLRGLKQLPTQTAPDLNSAIAAGAISKQDCSSTAEPAEEVPVFNAGYATLTDIPVAPSPSPSSSASAAPAAVPSPTAS</sequence>
<feature type="region of interest" description="Disordered" evidence="6">
    <location>
        <begin position="13"/>
        <end position="37"/>
    </location>
</feature>
<dbReference type="Proteomes" id="UP000198802">
    <property type="component" value="Unassembled WGS sequence"/>
</dbReference>
<keyword evidence="5" id="KW-0378">Hydrolase</keyword>
<dbReference type="SUPFAM" id="SSF64167">
    <property type="entry name" value="SurE-like"/>
    <property type="match status" value="1"/>
</dbReference>
<keyword evidence="9" id="KW-1185">Reference proteome</keyword>
<evidence type="ECO:0000259" key="7">
    <source>
        <dbReference type="Pfam" id="PF01975"/>
    </source>
</evidence>
<dbReference type="InterPro" id="IPR002828">
    <property type="entry name" value="SurE-like_Pase/nucleotidase"/>
</dbReference>
<dbReference type="AlphaFoldDB" id="A0A0S4R0E2"/>
<evidence type="ECO:0000313" key="8">
    <source>
        <dbReference type="EMBL" id="CUU60674.1"/>
    </source>
</evidence>
<evidence type="ECO:0000256" key="4">
    <source>
        <dbReference type="ARBA" id="ARBA00022723"/>
    </source>
</evidence>